<dbReference type="InParanoid" id="A0A1J7IGY7"/>
<dbReference type="AlphaFoldDB" id="A0A1J7IGY7"/>
<evidence type="ECO:0000313" key="3">
    <source>
        <dbReference type="Proteomes" id="UP000182658"/>
    </source>
</evidence>
<feature type="compositionally biased region" description="Low complexity" evidence="1">
    <location>
        <begin position="56"/>
        <end position="80"/>
    </location>
</feature>
<keyword evidence="3" id="KW-1185">Reference proteome</keyword>
<evidence type="ECO:0000256" key="1">
    <source>
        <dbReference type="SAM" id="MobiDB-lite"/>
    </source>
</evidence>
<reference evidence="2 3" key="1">
    <citation type="submission" date="2016-10" db="EMBL/GenBank/DDBJ databases">
        <title>Draft genome sequence of Coniochaeta ligniaria NRRL30616, a lignocellulolytic fungus for bioabatement of inhibitors in plant biomass hydrolysates.</title>
        <authorList>
            <consortium name="DOE Joint Genome Institute"/>
            <person name="Jimenez D.J."/>
            <person name="Hector R.E."/>
            <person name="Riley R."/>
            <person name="Sun H."/>
            <person name="Grigoriev I.V."/>
            <person name="Van Elsas J.D."/>
            <person name="Nichols N.N."/>
        </authorList>
    </citation>
    <scope>NUCLEOTIDE SEQUENCE [LARGE SCALE GENOMIC DNA]</scope>
    <source>
        <strain evidence="2 3">NRRL 30616</strain>
    </source>
</reference>
<dbReference type="Proteomes" id="UP000182658">
    <property type="component" value="Unassembled WGS sequence"/>
</dbReference>
<name>A0A1J7IGY7_9PEZI</name>
<evidence type="ECO:0000313" key="2">
    <source>
        <dbReference type="EMBL" id="OIW26539.1"/>
    </source>
</evidence>
<feature type="region of interest" description="Disordered" evidence="1">
    <location>
        <begin position="1"/>
        <end position="144"/>
    </location>
</feature>
<sequence>MVVGRPELSSARIAMPPPPLPRRSSLGSTSQRPQAVNSNYQNPANASMPPPLVPGSSRESSSQRQQAAASSTAQSQTSSEMGHPRQQAGSSSTRSAGLFRRDNPFLNADGSRAYNPSNPPWRDQGAVRPNLGLSSVEPISTGDNDVLKDYLGKPCLGRCPPLRGSESPGRWTAATVERPRFILANHGRRRPFHTSGKAE</sequence>
<proteinExistence type="predicted"/>
<dbReference type="EMBL" id="KV875100">
    <property type="protein sequence ID" value="OIW26539.1"/>
    <property type="molecule type" value="Genomic_DNA"/>
</dbReference>
<gene>
    <name evidence="2" type="ORF">CONLIGDRAFT_477905</name>
</gene>
<accession>A0A1J7IGY7</accession>
<organism evidence="2 3">
    <name type="scientific">Coniochaeta ligniaria NRRL 30616</name>
    <dbReference type="NCBI Taxonomy" id="1408157"/>
    <lineage>
        <taxon>Eukaryota</taxon>
        <taxon>Fungi</taxon>
        <taxon>Dikarya</taxon>
        <taxon>Ascomycota</taxon>
        <taxon>Pezizomycotina</taxon>
        <taxon>Sordariomycetes</taxon>
        <taxon>Sordariomycetidae</taxon>
        <taxon>Coniochaetales</taxon>
        <taxon>Coniochaetaceae</taxon>
        <taxon>Coniochaeta</taxon>
    </lineage>
</organism>
<protein>
    <submittedName>
        <fullName evidence="2">Uncharacterized protein</fullName>
    </submittedName>
</protein>
<feature type="compositionally biased region" description="Polar residues" evidence="1">
    <location>
        <begin position="27"/>
        <end position="45"/>
    </location>
</feature>